<dbReference type="PANTHER" id="PTHR37419">
    <property type="entry name" value="SERINE/THREONINE-PROTEIN KINASE TOXIN HIPA"/>
    <property type="match status" value="1"/>
</dbReference>
<dbReference type="InterPro" id="IPR012893">
    <property type="entry name" value="HipA-like_C"/>
</dbReference>
<comment type="similarity">
    <text evidence="1">Belongs to the HipA Ser/Thr kinase family.</text>
</comment>
<evidence type="ECO:0000313" key="5">
    <source>
        <dbReference type="EMBL" id="SME94750.1"/>
    </source>
</evidence>
<dbReference type="STRING" id="1513793.SAMN06296036_102144"/>
<proteinExistence type="inferred from homology"/>
<evidence type="ECO:0000259" key="4">
    <source>
        <dbReference type="Pfam" id="PF07804"/>
    </source>
</evidence>
<dbReference type="InterPro" id="IPR052028">
    <property type="entry name" value="HipA_Ser/Thr_kinase"/>
</dbReference>
<reference evidence="6" key="1">
    <citation type="submission" date="2017-04" db="EMBL/GenBank/DDBJ databases">
        <authorList>
            <person name="Varghese N."/>
            <person name="Submissions S."/>
        </authorList>
    </citation>
    <scope>NUCLEOTIDE SEQUENCE [LARGE SCALE GENOMIC DNA]</scope>
    <source>
        <strain evidence="6">RKEM611</strain>
    </source>
</reference>
<protein>
    <submittedName>
        <fullName evidence="5">HipA-like C-terminal domain-containing protein</fullName>
    </submittedName>
</protein>
<keyword evidence="6" id="KW-1185">Reference proteome</keyword>
<evidence type="ECO:0000256" key="3">
    <source>
        <dbReference type="ARBA" id="ARBA00022777"/>
    </source>
</evidence>
<accession>A0A1Y6B7W9</accession>
<evidence type="ECO:0000256" key="1">
    <source>
        <dbReference type="ARBA" id="ARBA00010164"/>
    </source>
</evidence>
<dbReference type="AlphaFoldDB" id="A0A1Y6B7W9"/>
<feature type="domain" description="HipA-like C-terminal" evidence="4">
    <location>
        <begin position="8"/>
        <end position="115"/>
    </location>
</feature>
<dbReference type="Gene3D" id="1.10.1070.20">
    <property type="match status" value="1"/>
</dbReference>
<keyword evidence="3" id="KW-0418">Kinase</keyword>
<dbReference type="Pfam" id="PF07804">
    <property type="entry name" value="HipA_C"/>
    <property type="match status" value="1"/>
</dbReference>
<dbReference type="GO" id="GO:0004674">
    <property type="term" value="F:protein serine/threonine kinase activity"/>
    <property type="evidence" value="ECO:0007669"/>
    <property type="project" value="TreeGrafter"/>
</dbReference>
<sequence>MPDKAGVKYFGMESFYSAHNINIHGTALTHEENFALIQAHSSEPQADILEYLKRIYVNRFFSNPDNHGHNTSFIKDDDSVRLSPIYDVAPMMFFKGDHIVELTRWSPKNKHSKDSVLWLVDEFELDLRVIKESCKELENGLSKLHADFGTFGIPQLFVEKGKHDRDAVLSDLSEIEGI</sequence>
<organism evidence="5 6">
    <name type="scientific">Pseudobacteriovorax antillogorgiicola</name>
    <dbReference type="NCBI Taxonomy" id="1513793"/>
    <lineage>
        <taxon>Bacteria</taxon>
        <taxon>Pseudomonadati</taxon>
        <taxon>Bdellovibrionota</taxon>
        <taxon>Oligoflexia</taxon>
        <taxon>Oligoflexales</taxon>
        <taxon>Pseudobacteriovoracaceae</taxon>
        <taxon>Pseudobacteriovorax</taxon>
    </lineage>
</organism>
<dbReference type="OrthoDB" id="9805913at2"/>
<gene>
    <name evidence="5" type="ORF">SAMN06296036_102144</name>
</gene>
<keyword evidence="2" id="KW-0808">Transferase</keyword>
<dbReference type="EMBL" id="FWZT01000002">
    <property type="protein sequence ID" value="SME94750.1"/>
    <property type="molecule type" value="Genomic_DNA"/>
</dbReference>
<evidence type="ECO:0000313" key="6">
    <source>
        <dbReference type="Proteomes" id="UP000192907"/>
    </source>
</evidence>
<dbReference type="PANTHER" id="PTHR37419:SF8">
    <property type="entry name" value="TOXIN YJJJ"/>
    <property type="match status" value="1"/>
</dbReference>
<dbReference type="GO" id="GO:0005829">
    <property type="term" value="C:cytosol"/>
    <property type="evidence" value="ECO:0007669"/>
    <property type="project" value="TreeGrafter"/>
</dbReference>
<dbReference type="Proteomes" id="UP000192907">
    <property type="component" value="Unassembled WGS sequence"/>
</dbReference>
<evidence type="ECO:0000256" key="2">
    <source>
        <dbReference type="ARBA" id="ARBA00022679"/>
    </source>
</evidence>
<name>A0A1Y6B7W9_9BACT</name>